<gene>
    <name evidence="2" type="ORF">F53441_13767</name>
</gene>
<feature type="transmembrane region" description="Helical" evidence="1">
    <location>
        <begin position="357"/>
        <end position="383"/>
    </location>
</feature>
<dbReference type="EMBL" id="JAADJG010000934">
    <property type="protein sequence ID" value="KAF4433166.1"/>
    <property type="molecule type" value="Genomic_DNA"/>
</dbReference>
<sequence length="579" mass="64040">MNVSLTVAGLILLGTSLWQTFHHALHLSDAVCLTLLLGVVRPSWRGAWGRKFWASDLRFSQTRDQHSDLSYASIFCGLAPWLNYILIDDVFGHPDVFGSDLKCNDRVRLSLLSAQLPVALPVIPYAVSILILAIILTILATEARNFVIVDEVPLASLLQQLNVRQMLLENEDRPANITHALDSYNKSLQNNWMDVTHYRCIISVLGRLYLIATLEHTLVLNRNEKGVVLGHELHLFQLLVVLLTAGIIVQGLAYGWLMQSEETSEDDDGMDTGLNLFQWLLQTSNQPDTWQASLASSFTFDTQILSSYFNMRGSSSTSGIRSSLDVQMLVQSHRVLRKEHQRLAREAKQVMPLRNELAFWITSIIFDVAISILAALMASLVFIVSRDLPLSNHQIVQLAALAGTVKAGLANSTGLLCKASASNFASIVIFLVSVPIVLVTVVAVLAQRIHGDVPPSLVNASLLASLPLIMSQSMMLPTFYLFYRKALLLLCFDALGGYTLIKVAENSSMTIPISSWQGLFMLFIFGFSTCILKPIVLAGIIAVEQQTLIDNYHELEAASMRRLLGSHMISSISFTPYGT</sequence>
<evidence type="ECO:0000313" key="3">
    <source>
        <dbReference type="Proteomes" id="UP000605986"/>
    </source>
</evidence>
<dbReference type="AlphaFoldDB" id="A0A8H4JP63"/>
<comment type="caution">
    <text evidence="2">The sequence shown here is derived from an EMBL/GenBank/DDBJ whole genome shotgun (WGS) entry which is preliminary data.</text>
</comment>
<feature type="transmembrane region" description="Helical" evidence="1">
    <location>
        <begin position="482"/>
        <end position="501"/>
    </location>
</feature>
<keyword evidence="1" id="KW-0472">Membrane</keyword>
<feature type="transmembrane region" description="Helical" evidence="1">
    <location>
        <begin position="234"/>
        <end position="257"/>
    </location>
</feature>
<organism evidence="2 3">
    <name type="scientific">Fusarium austroafricanum</name>
    <dbReference type="NCBI Taxonomy" id="2364996"/>
    <lineage>
        <taxon>Eukaryota</taxon>
        <taxon>Fungi</taxon>
        <taxon>Dikarya</taxon>
        <taxon>Ascomycota</taxon>
        <taxon>Pezizomycotina</taxon>
        <taxon>Sordariomycetes</taxon>
        <taxon>Hypocreomycetidae</taxon>
        <taxon>Hypocreales</taxon>
        <taxon>Nectriaceae</taxon>
        <taxon>Fusarium</taxon>
        <taxon>Fusarium concolor species complex</taxon>
    </lineage>
</organism>
<feature type="transmembrane region" description="Helical" evidence="1">
    <location>
        <begin position="118"/>
        <end position="139"/>
    </location>
</feature>
<keyword evidence="1" id="KW-0812">Transmembrane</keyword>
<dbReference type="Proteomes" id="UP000605986">
    <property type="component" value="Unassembled WGS sequence"/>
</dbReference>
<keyword evidence="3" id="KW-1185">Reference proteome</keyword>
<reference evidence="2" key="1">
    <citation type="submission" date="2020-01" db="EMBL/GenBank/DDBJ databases">
        <title>Identification and distribution of gene clusters putatively required for synthesis of sphingolipid metabolism inhibitors in phylogenetically diverse species of the filamentous fungus Fusarium.</title>
        <authorList>
            <person name="Kim H.-S."/>
            <person name="Busman M."/>
            <person name="Brown D.W."/>
            <person name="Divon H."/>
            <person name="Uhlig S."/>
            <person name="Proctor R.H."/>
        </authorList>
    </citation>
    <scope>NUCLEOTIDE SEQUENCE</scope>
    <source>
        <strain evidence="2">NRRL 53441</strain>
    </source>
</reference>
<feature type="transmembrane region" description="Helical" evidence="1">
    <location>
        <begin position="395"/>
        <end position="417"/>
    </location>
</feature>
<protein>
    <submittedName>
        <fullName evidence="2">Uncharacterized protein</fullName>
    </submittedName>
</protein>
<accession>A0A8H4JP63</accession>
<feature type="transmembrane region" description="Helical" evidence="1">
    <location>
        <begin position="521"/>
        <end position="543"/>
    </location>
</feature>
<feature type="transmembrane region" description="Helical" evidence="1">
    <location>
        <begin position="196"/>
        <end position="214"/>
    </location>
</feature>
<evidence type="ECO:0000313" key="2">
    <source>
        <dbReference type="EMBL" id="KAF4433166.1"/>
    </source>
</evidence>
<feature type="transmembrane region" description="Helical" evidence="1">
    <location>
        <begin position="69"/>
        <end position="87"/>
    </location>
</feature>
<evidence type="ECO:0000256" key="1">
    <source>
        <dbReference type="SAM" id="Phobius"/>
    </source>
</evidence>
<keyword evidence="1" id="KW-1133">Transmembrane helix</keyword>
<name>A0A8H4JP63_9HYPO</name>
<proteinExistence type="predicted"/>
<feature type="transmembrane region" description="Helical" evidence="1">
    <location>
        <begin position="424"/>
        <end position="447"/>
    </location>
</feature>